<proteinExistence type="predicted"/>
<feature type="transmembrane region" description="Helical" evidence="6">
    <location>
        <begin position="12"/>
        <end position="32"/>
    </location>
</feature>
<evidence type="ECO:0000256" key="5">
    <source>
        <dbReference type="ARBA" id="ARBA00023136"/>
    </source>
</evidence>
<dbReference type="InterPro" id="IPR005598">
    <property type="entry name" value="ATP_synth_I"/>
</dbReference>
<dbReference type="Proteomes" id="UP000483432">
    <property type="component" value="Unassembled WGS sequence"/>
</dbReference>
<evidence type="ECO:0000256" key="4">
    <source>
        <dbReference type="ARBA" id="ARBA00022989"/>
    </source>
</evidence>
<organism evidence="7 8">
    <name type="scientific">Sulfuriferula multivorans</name>
    <dbReference type="NCBI Taxonomy" id="1559896"/>
    <lineage>
        <taxon>Bacteria</taxon>
        <taxon>Pseudomonadati</taxon>
        <taxon>Pseudomonadota</taxon>
        <taxon>Betaproteobacteria</taxon>
        <taxon>Nitrosomonadales</taxon>
        <taxon>Sulfuricellaceae</taxon>
        <taxon>Sulfuriferula</taxon>
    </lineage>
</organism>
<protein>
    <recommendedName>
        <fullName evidence="9">ATP synthase protein I2</fullName>
    </recommendedName>
</protein>
<evidence type="ECO:0000256" key="1">
    <source>
        <dbReference type="ARBA" id="ARBA00004651"/>
    </source>
</evidence>
<reference evidence="7 8" key="1">
    <citation type="submission" date="2019-09" db="EMBL/GenBank/DDBJ databases">
        <title>H2 Metabolism Revealed by Metagenomic Analysis in Subglacial Sediment of East Antarctica.</title>
        <authorList>
            <person name="Yang Z."/>
            <person name="Zhang Y."/>
            <person name="Lv Y."/>
            <person name="Yan W."/>
            <person name="Xiao X."/>
            <person name="Sun B."/>
            <person name="Ma H."/>
        </authorList>
    </citation>
    <scope>NUCLEOTIDE SEQUENCE [LARGE SCALE GENOMIC DNA]</scope>
    <source>
        <strain evidence="7">Bin2_2</strain>
    </source>
</reference>
<comment type="caution">
    <text evidence="7">The sequence shown here is derived from an EMBL/GenBank/DDBJ whole genome shotgun (WGS) entry which is preliminary data.</text>
</comment>
<dbReference type="EMBL" id="JAAFGW010000078">
    <property type="protein sequence ID" value="NDP48077.1"/>
    <property type="molecule type" value="Genomic_DNA"/>
</dbReference>
<comment type="subcellular location">
    <subcellularLocation>
        <location evidence="1">Cell membrane</location>
        <topology evidence="1">Multi-pass membrane protein</topology>
    </subcellularLocation>
</comment>
<accession>A0A7C9JWR9</accession>
<evidence type="ECO:0000256" key="3">
    <source>
        <dbReference type="ARBA" id="ARBA00022692"/>
    </source>
</evidence>
<sequence length="123" mass="13364">MFTGLTTGTQRVAMAQAVLAPFAALVGVGFAGFDSGAAALYGVLVALLVSLVLVWRERESIKHPEWDQHRLFKQFIRTGIERLLVLVGLMFIGLGVLKLMPLPMLLGLLFAQLAWLAAATSRK</sequence>
<name>A0A7C9JWR9_9PROT</name>
<evidence type="ECO:0008006" key="9">
    <source>
        <dbReference type="Google" id="ProtNLM"/>
    </source>
</evidence>
<dbReference type="Pfam" id="PF03899">
    <property type="entry name" value="ATP-synt_I"/>
    <property type="match status" value="1"/>
</dbReference>
<keyword evidence="3 6" id="KW-0812">Transmembrane</keyword>
<dbReference type="AlphaFoldDB" id="A0A7C9JWR9"/>
<keyword evidence="4 6" id="KW-1133">Transmembrane helix</keyword>
<feature type="transmembrane region" description="Helical" evidence="6">
    <location>
        <begin position="75"/>
        <end position="96"/>
    </location>
</feature>
<keyword evidence="5 6" id="KW-0472">Membrane</keyword>
<dbReference type="GO" id="GO:0005886">
    <property type="term" value="C:plasma membrane"/>
    <property type="evidence" value="ECO:0007669"/>
    <property type="project" value="UniProtKB-SubCell"/>
</dbReference>
<evidence type="ECO:0000313" key="8">
    <source>
        <dbReference type="Proteomes" id="UP000483432"/>
    </source>
</evidence>
<feature type="transmembrane region" description="Helical" evidence="6">
    <location>
        <begin position="38"/>
        <end position="55"/>
    </location>
</feature>
<gene>
    <name evidence="7" type="ORF">GZ085_06710</name>
</gene>
<evidence type="ECO:0000256" key="2">
    <source>
        <dbReference type="ARBA" id="ARBA00022475"/>
    </source>
</evidence>
<keyword evidence="2" id="KW-1003">Cell membrane</keyword>
<evidence type="ECO:0000256" key="6">
    <source>
        <dbReference type="SAM" id="Phobius"/>
    </source>
</evidence>
<evidence type="ECO:0000313" key="7">
    <source>
        <dbReference type="EMBL" id="NDP48077.1"/>
    </source>
</evidence>